<dbReference type="Gene3D" id="1.20.1170.10">
    <property type="match status" value="1"/>
</dbReference>
<name>A0A7L0TZM2_CHOAC</name>
<dbReference type="InterPro" id="IPR039139">
    <property type="entry name" value="CCDC170-like"/>
</dbReference>
<dbReference type="EMBL" id="VXAQ01000257">
    <property type="protein sequence ID" value="NXL60069.1"/>
    <property type="molecule type" value="Genomic_DNA"/>
</dbReference>
<protein>
    <submittedName>
        <fullName evidence="2">CC170 protein</fullName>
    </submittedName>
</protein>
<feature type="coiled-coil region" evidence="1">
    <location>
        <begin position="245"/>
        <end position="314"/>
    </location>
</feature>
<dbReference type="OrthoDB" id="5832575at2759"/>
<feature type="coiled-coil region" evidence="1">
    <location>
        <begin position="27"/>
        <end position="138"/>
    </location>
</feature>
<feature type="non-terminal residue" evidence="2">
    <location>
        <position position="1"/>
    </location>
</feature>
<feature type="coiled-coil region" evidence="1">
    <location>
        <begin position="351"/>
        <end position="399"/>
    </location>
</feature>
<comment type="caution">
    <text evidence="2">The sequence shown here is derived from an EMBL/GenBank/DDBJ whole genome shotgun (WGS) entry which is preliminary data.</text>
</comment>
<dbReference type="PANTHER" id="PTHR18863:SF4">
    <property type="entry name" value="COILED-COIL DOMAIN-CONTAINING PROTEIN 170"/>
    <property type="match status" value="1"/>
</dbReference>
<feature type="non-terminal residue" evidence="2">
    <location>
        <position position="700"/>
    </location>
</feature>
<gene>
    <name evidence="2" type="primary">Ccdc170</name>
    <name evidence="2" type="ORF">CHOACU_R02506</name>
</gene>
<keyword evidence="3" id="KW-1185">Reference proteome</keyword>
<sequence length="700" mass="81045">SSQESHDHVLLDIPVTRERMIHYRVAAETAQSELAALLVKYDCAQSELLELRSRMVSEEASFQELKAEVESYKENNARQMSRLLSLQTRIQEVEEEVYVLATSKNQAELTAQVAFKENQELKEELHEQNAKLNKYLIDCEESMTQASKISRKYEELLTELSGFLDTDIREKEKPQEHLMSKVSEICKENLTLKDHIATLQEAINIHEVESKASRETIMRLVSEVTKEQKKAAGYYQDMEKFSKDLESTIMRKQSLEMEIRNLQDKLTANQKDLDASKQELHNLKKSSSELDENLKSSREEARAAQRSLLAFKEKIATLLSGGSATVKPSEKAILERIQEINCKGESKEIMVSQLETQIAKLTEALENQTRLYQEALERSRKAEKCSETFQDQLKHLEEELLSVDLMQDGLKLEKQKYLKFLEQLNKKMKLDTLATEVGFDMTVDVILARVEQLVKLEGDAVIENKTMAYSLRRKLKAQKEKLESKELHMNLLRQKITQLEEEKQVRTALAVERDEANLTVKKLHKMIERLQKQLDLAREMNTDLKAKLSETDELKIKNLEQNRTIEELNKSQGKLERMKEKAEKQLTSVKSELLLKERKATEDKEKSKNILEAVTGEMKVLKTTLAELTKRERQLADFREVVSRMLGLDIASLALPDYEIITHLEGLIHSHHYHYFPCVCLKDMARAPQEHWQRNIPLLH</sequence>
<accession>A0A7L0TZM2</accession>
<evidence type="ECO:0000256" key="1">
    <source>
        <dbReference type="SAM" id="Coils"/>
    </source>
</evidence>
<reference evidence="2 3" key="1">
    <citation type="submission" date="2019-09" db="EMBL/GenBank/DDBJ databases">
        <title>Bird 10,000 Genomes (B10K) Project - Family phase.</title>
        <authorList>
            <person name="Zhang G."/>
        </authorList>
    </citation>
    <scope>NUCLEOTIDE SEQUENCE [LARGE SCALE GENOMIC DNA]</scope>
    <source>
        <strain evidence="2">B10K-DU-008-62</strain>
        <tissue evidence="2">Mixed tissue sample</tissue>
    </source>
</reference>
<dbReference type="AlphaFoldDB" id="A0A7L0TZM2"/>
<proteinExistence type="predicted"/>
<evidence type="ECO:0000313" key="2">
    <source>
        <dbReference type="EMBL" id="NXL60069.1"/>
    </source>
</evidence>
<evidence type="ECO:0000313" key="3">
    <source>
        <dbReference type="Proteomes" id="UP000568556"/>
    </source>
</evidence>
<keyword evidence="1" id="KW-0175">Coiled coil</keyword>
<feature type="coiled-coil region" evidence="1">
    <location>
        <begin position="475"/>
        <end position="631"/>
    </location>
</feature>
<dbReference type="PANTHER" id="PTHR18863">
    <property type="entry name" value="TSEC-2-RELATED"/>
    <property type="match status" value="1"/>
</dbReference>
<dbReference type="Proteomes" id="UP000568556">
    <property type="component" value="Unassembled WGS sequence"/>
</dbReference>
<organism evidence="2 3">
    <name type="scientific">Chordeiles acutipennis</name>
    <name type="common">Lesser nighthawk</name>
    <name type="synonym">Caprimulgus acutipennis</name>
    <dbReference type="NCBI Taxonomy" id="118183"/>
    <lineage>
        <taxon>Eukaryota</taxon>
        <taxon>Metazoa</taxon>
        <taxon>Chordata</taxon>
        <taxon>Craniata</taxon>
        <taxon>Vertebrata</taxon>
        <taxon>Euteleostomi</taxon>
        <taxon>Archelosauria</taxon>
        <taxon>Archosauria</taxon>
        <taxon>Dinosauria</taxon>
        <taxon>Saurischia</taxon>
        <taxon>Theropoda</taxon>
        <taxon>Coelurosauria</taxon>
        <taxon>Aves</taxon>
        <taxon>Neognathae</taxon>
        <taxon>Neoaves</taxon>
        <taxon>Strisores</taxon>
        <taxon>Caprimulgiformes</taxon>
        <taxon>Caprimulgidae</taxon>
        <taxon>Chordeilinae</taxon>
        <taxon>Chordeiles</taxon>
    </lineage>
</organism>